<feature type="compositionally biased region" description="Low complexity" evidence="1">
    <location>
        <begin position="287"/>
        <end position="302"/>
    </location>
</feature>
<feature type="compositionally biased region" description="Low complexity" evidence="1">
    <location>
        <begin position="195"/>
        <end position="206"/>
    </location>
</feature>
<evidence type="ECO:0000313" key="4">
    <source>
        <dbReference type="Proteomes" id="UP000053611"/>
    </source>
</evidence>
<feature type="compositionally biased region" description="Pro residues" evidence="1">
    <location>
        <begin position="91"/>
        <end position="108"/>
    </location>
</feature>
<keyword evidence="2" id="KW-0812">Transmembrane</keyword>
<evidence type="ECO:0000256" key="1">
    <source>
        <dbReference type="SAM" id="MobiDB-lite"/>
    </source>
</evidence>
<name>A0A0J0XZ51_9TREE</name>
<gene>
    <name evidence="3" type="ORF">CC85DRAFT_309969</name>
</gene>
<feature type="compositionally biased region" description="Basic residues" evidence="1">
    <location>
        <begin position="129"/>
        <end position="141"/>
    </location>
</feature>
<dbReference type="AlphaFoldDB" id="A0A0J0XZ51"/>
<keyword evidence="2" id="KW-1133">Transmembrane helix</keyword>
<proteinExistence type="predicted"/>
<dbReference type="STRING" id="879819.A0A0J0XZ51"/>
<evidence type="ECO:0000313" key="3">
    <source>
        <dbReference type="EMBL" id="KLT46337.1"/>
    </source>
</evidence>
<organism evidence="3 4">
    <name type="scientific">Cutaneotrichosporon oleaginosum</name>
    <dbReference type="NCBI Taxonomy" id="879819"/>
    <lineage>
        <taxon>Eukaryota</taxon>
        <taxon>Fungi</taxon>
        <taxon>Dikarya</taxon>
        <taxon>Basidiomycota</taxon>
        <taxon>Agaricomycotina</taxon>
        <taxon>Tremellomycetes</taxon>
        <taxon>Trichosporonales</taxon>
        <taxon>Trichosporonaceae</taxon>
        <taxon>Cutaneotrichosporon</taxon>
    </lineage>
</organism>
<keyword evidence="2" id="KW-0472">Membrane</keyword>
<dbReference type="RefSeq" id="XP_018282828.1">
    <property type="nucleotide sequence ID" value="XM_018425874.1"/>
</dbReference>
<feature type="region of interest" description="Disordered" evidence="1">
    <location>
        <begin position="188"/>
        <end position="446"/>
    </location>
</feature>
<feature type="compositionally biased region" description="Gly residues" evidence="1">
    <location>
        <begin position="233"/>
        <end position="245"/>
    </location>
</feature>
<accession>A0A0J0XZ51</accession>
<feature type="compositionally biased region" description="Basic and acidic residues" evidence="1">
    <location>
        <begin position="419"/>
        <end position="428"/>
    </location>
</feature>
<feature type="compositionally biased region" description="Acidic residues" evidence="1">
    <location>
        <begin position="74"/>
        <end position="89"/>
    </location>
</feature>
<feature type="region of interest" description="Disordered" evidence="1">
    <location>
        <begin position="67"/>
        <end position="175"/>
    </location>
</feature>
<feature type="compositionally biased region" description="Polar residues" evidence="1">
    <location>
        <begin position="325"/>
        <end position="337"/>
    </location>
</feature>
<feature type="compositionally biased region" description="Low complexity" evidence="1">
    <location>
        <begin position="358"/>
        <end position="372"/>
    </location>
</feature>
<dbReference type="Proteomes" id="UP000053611">
    <property type="component" value="Unassembled WGS sequence"/>
</dbReference>
<feature type="transmembrane region" description="Helical" evidence="2">
    <location>
        <begin position="37"/>
        <end position="59"/>
    </location>
</feature>
<feature type="region of interest" description="Disordered" evidence="1">
    <location>
        <begin position="459"/>
        <end position="490"/>
    </location>
</feature>
<protein>
    <submittedName>
        <fullName evidence="3">Uncharacterized protein</fullName>
    </submittedName>
</protein>
<reference evidence="3 4" key="1">
    <citation type="submission" date="2015-03" db="EMBL/GenBank/DDBJ databases">
        <title>Genomics and transcriptomics of the oil-accumulating basidiomycete yeast T. oleaginosus allow insights into substrate utilization and the diverse evolutionary trajectories of mating systems in fungi.</title>
        <authorList>
            <consortium name="DOE Joint Genome Institute"/>
            <person name="Kourist R."/>
            <person name="Kracht O."/>
            <person name="Bracharz F."/>
            <person name="Lipzen A."/>
            <person name="Nolan M."/>
            <person name="Ohm R."/>
            <person name="Grigoriev I."/>
            <person name="Sun S."/>
            <person name="Heitman J."/>
            <person name="Bruck T."/>
            <person name="Nowrousian M."/>
        </authorList>
    </citation>
    <scope>NUCLEOTIDE SEQUENCE [LARGE SCALE GENOMIC DNA]</scope>
    <source>
        <strain evidence="3 4">IBC0246</strain>
    </source>
</reference>
<dbReference type="GeneID" id="28986477"/>
<dbReference type="EMBL" id="KQ087177">
    <property type="protein sequence ID" value="KLT46337.1"/>
    <property type="molecule type" value="Genomic_DNA"/>
</dbReference>
<feature type="compositionally biased region" description="Low complexity" evidence="1">
    <location>
        <begin position="466"/>
        <end position="482"/>
    </location>
</feature>
<evidence type="ECO:0000256" key="2">
    <source>
        <dbReference type="SAM" id="Phobius"/>
    </source>
</evidence>
<sequence length="490" mass="51649">MGRGRLSTRDADAETTLSSLFAADEVAKSRRGWGSSLLSSAVSATVFGAAIGLTAYRIWTGGWGSIVPEHPEGEAEDEAEDEGDGEYEDASPPPSEPAEPFPPLPFPSRTPRRKYASSMGSSSAPRRYTPSRRRRRAKRPSSARSASVEYTDTDAPLDPITSEGESGDETNARLAAMAHRVQGLIAEGQAALSSPVGTPRRVPTPRFLDFPAPPPRETLPAQDHSHTQEGEGDGGGGGIGGGGGVRRVQQEGAGEEAREERVPGWDTDTTAPASLYGALSRPVSAASVSGSFPRSTSSSSSSRYQPAIPPLPWRRESFGAGATSRWVQKQHSPTHSVAKNEVPLVLTRGSPGVETARLPLSPQVQTPSPQTQAQRPSVSPHAKSLPPTSPRDSGSRIPRPGHSRASSVASGADSPSPVVRRERERDAPSRLSLDRGGWNSPAPPQGLVAARTSMFASVAERNSSNRSKIPIRRSIGSISSISAVQPSPKA</sequence>
<keyword evidence="4" id="KW-1185">Reference proteome</keyword>